<dbReference type="PANTHER" id="PTHR10091">
    <property type="entry name" value="ALDOSE-1-EPIMERASE"/>
    <property type="match status" value="1"/>
</dbReference>
<dbReference type="AlphaFoldDB" id="A0A6U0BRC8"/>
<feature type="region of interest" description="Disordered" evidence="4">
    <location>
        <begin position="1"/>
        <end position="22"/>
    </location>
</feature>
<dbReference type="GO" id="GO:0006006">
    <property type="term" value="P:glucose metabolic process"/>
    <property type="evidence" value="ECO:0007669"/>
    <property type="project" value="TreeGrafter"/>
</dbReference>
<proteinExistence type="inferred from homology"/>
<protein>
    <recommendedName>
        <fullName evidence="6">Aldose 1-epimerase</fullName>
    </recommendedName>
</protein>
<keyword evidence="3" id="KW-0119">Carbohydrate metabolism</keyword>
<dbReference type="Gene3D" id="2.70.98.10">
    <property type="match status" value="1"/>
</dbReference>
<dbReference type="InterPro" id="IPR014718">
    <property type="entry name" value="GH-type_carb-bd"/>
</dbReference>
<dbReference type="InterPro" id="IPR011013">
    <property type="entry name" value="Gal_mutarotase_sf_dom"/>
</dbReference>
<name>A0A6U0BRC8_9CHLO</name>
<dbReference type="GO" id="GO:0030246">
    <property type="term" value="F:carbohydrate binding"/>
    <property type="evidence" value="ECO:0007669"/>
    <property type="project" value="InterPro"/>
</dbReference>
<evidence type="ECO:0000256" key="3">
    <source>
        <dbReference type="ARBA" id="ARBA00023277"/>
    </source>
</evidence>
<dbReference type="PANTHER" id="PTHR10091:SF0">
    <property type="entry name" value="GALACTOSE MUTAROTASE"/>
    <property type="match status" value="1"/>
</dbReference>
<evidence type="ECO:0000313" key="5">
    <source>
        <dbReference type="EMBL" id="CAD8587114.1"/>
    </source>
</evidence>
<evidence type="ECO:0000256" key="1">
    <source>
        <dbReference type="ARBA" id="ARBA00006206"/>
    </source>
</evidence>
<keyword evidence="2" id="KW-0413">Isomerase</keyword>
<dbReference type="Pfam" id="PF01263">
    <property type="entry name" value="Aldose_epim"/>
    <property type="match status" value="2"/>
</dbReference>
<accession>A0A6U0BRC8</accession>
<dbReference type="GO" id="GO:0004034">
    <property type="term" value="F:aldose 1-epimerase activity"/>
    <property type="evidence" value="ECO:0007669"/>
    <property type="project" value="TreeGrafter"/>
</dbReference>
<organism evidence="5">
    <name type="scientific">Ostreococcus mediterraneus</name>
    <dbReference type="NCBI Taxonomy" id="1486918"/>
    <lineage>
        <taxon>Eukaryota</taxon>
        <taxon>Viridiplantae</taxon>
        <taxon>Chlorophyta</taxon>
        <taxon>Mamiellophyceae</taxon>
        <taxon>Mamiellales</taxon>
        <taxon>Bathycoccaceae</taxon>
        <taxon>Ostreococcus</taxon>
    </lineage>
</organism>
<reference evidence="5" key="1">
    <citation type="submission" date="2021-01" db="EMBL/GenBank/DDBJ databases">
        <authorList>
            <person name="Corre E."/>
            <person name="Pelletier E."/>
            <person name="Niang G."/>
            <person name="Scheremetjew M."/>
            <person name="Finn R."/>
            <person name="Kale V."/>
            <person name="Holt S."/>
            <person name="Cochrane G."/>
            <person name="Meng A."/>
            <person name="Brown T."/>
            <person name="Cohen L."/>
        </authorList>
    </citation>
    <scope>NUCLEOTIDE SEQUENCE</scope>
    <source>
        <strain evidence="5">Clade-D-RCC2572</strain>
    </source>
</reference>
<evidence type="ECO:0000256" key="4">
    <source>
        <dbReference type="SAM" id="MobiDB-lite"/>
    </source>
</evidence>
<gene>
    <name evidence="5" type="ORF">OMED0929_LOCUS6282</name>
</gene>
<feature type="compositionally biased region" description="Polar residues" evidence="4">
    <location>
        <begin position="10"/>
        <end position="22"/>
    </location>
</feature>
<dbReference type="InterPro" id="IPR047215">
    <property type="entry name" value="Galactose_mutarotase-like"/>
</dbReference>
<dbReference type="CDD" id="cd09019">
    <property type="entry name" value="galactose_mutarotase_like"/>
    <property type="match status" value="1"/>
</dbReference>
<dbReference type="InterPro" id="IPR008183">
    <property type="entry name" value="Aldose_1/G6P_1-epimerase"/>
</dbReference>
<dbReference type="GO" id="GO:0033499">
    <property type="term" value="P:galactose catabolic process via UDP-galactose, Leloir pathway"/>
    <property type="evidence" value="ECO:0007669"/>
    <property type="project" value="TreeGrafter"/>
</dbReference>
<evidence type="ECO:0008006" key="6">
    <source>
        <dbReference type="Google" id="ProtNLM"/>
    </source>
</evidence>
<evidence type="ECO:0000256" key="2">
    <source>
        <dbReference type="ARBA" id="ARBA00023235"/>
    </source>
</evidence>
<comment type="similarity">
    <text evidence="1">Belongs to the aldose epimerase family.</text>
</comment>
<sequence length="417" mass="45465">MTAPKVTLVESGSTTKRVKNTPQSIPAVSPLKARDASATNHTSAGLDAHEITADGIAVTISTFGATIVKLKTRSVESDAVKNFDDIVLGYDDCESYDDTEGRPYFGAVCGRVANRIAKGEFKVRNKMYTCAKNNGENTLHGGVSGWDRKRWTVEDKTRSSITLSYVSTDMEEGFPGTVKMYVVYSVVGYRERVNLVVDEKTQLVRIEVSKYAELTTKMTATTDSSTPISTVQHTYFNLHGHSSMQDCGAHVVEMPNCHAYVPVDEDTLIPTGEGVRKVDGTPFDLRKPTAMFEKSPEGYDHSFVIAGADATRPASELPREAPRLAARVTCADAGRALEVYTDAPGVHFYTGNFLSEDMVGNTKDGAAYARQSGFCLETGWFPDAVNQNTKLGASYPGVIVNRGDTYSHTLTYRLLNV</sequence>
<dbReference type="SUPFAM" id="SSF74650">
    <property type="entry name" value="Galactose mutarotase-like"/>
    <property type="match status" value="1"/>
</dbReference>
<dbReference type="EMBL" id="HBEW01007435">
    <property type="protein sequence ID" value="CAD8587114.1"/>
    <property type="molecule type" value="Transcribed_RNA"/>
</dbReference>